<dbReference type="InterPro" id="IPR010559">
    <property type="entry name" value="Sig_transdc_His_kin_internal"/>
</dbReference>
<dbReference type="AlphaFoldDB" id="A0A9D2TEV0"/>
<evidence type="ECO:0000259" key="6">
    <source>
        <dbReference type="PROSITE" id="PS50885"/>
    </source>
</evidence>
<keyword evidence="5" id="KW-0812">Transmembrane</keyword>
<dbReference type="Pfam" id="PF06580">
    <property type="entry name" value="His_kinase"/>
    <property type="match status" value="1"/>
</dbReference>
<dbReference type="InterPro" id="IPR050640">
    <property type="entry name" value="Bact_2-comp_sensor_kinase"/>
</dbReference>
<keyword evidence="2" id="KW-0597">Phosphoprotein</keyword>
<keyword evidence="3" id="KW-0808">Transferase</keyword>
<sequence>MKLSRFYLRFFTRHSTRRQLVTLFICAVLIPFALIGGGLCLLFYHEMEGSYEQLTRSKALQVRTTSITTSIYMYSVYESVAENDDLQTLLCSEERTPQIDQLLYEQNIFFERLLQNTASLSQLTLYVPQELFRNLPSSSYLSPVTEEIAETDWYEKASSQASGFYASLPRLGQQQIPYWELHYICRIPIPRRQTFGVLVMSLSNNYLSSLISGDGYEISISVNDEPVFYSTDRMGAGAPFPTELSPDQENGACQVMDVNGSPRLACLQTVTPYLTHDQFHILTSDPSALGELHRMAVMLGVIMVLSLGIPAIIIWLYSGYFSARINTLRLAMYKVSNNDYEIVNSIQGDDELTAAFHDLKVMVENLKSAQAQIYQARLQEEMLLNQQQQMEMKLLASQINPHFLYNTLETIRMKAFSQGNRDVANAIKLLGKSMRYVLSNTKTAATTLDKELDYIDTYLAIQKIRFGSRIDYSIRVSPKLEPEHYRILPLLIQPVVENAISHGIEDTGEDGNLILHLDPSPDMVRLIIKVFDNGCGMSPEQETKVNEMAPPARDSSHGVGLYNIHSRIHLFYGSEYGIHLKSRLNVGTLVTIIIPLENIREEE</sequence>
<dbReference type="PANTHER" id="PTHR34220:SF7">
    <property type="entry name" value="SENSOR HISTIDINE KINASE YPDA"/>
    <property type="match status" value="1"/>
</dbReference>
<dbReference type="GO" id="GO:0000155">
    <property type="term" value="F:phosphorelay sensor kinase activity"/>
    <property type="evidence" value="ECO:0007669"/>
    <property type="project" value="InterPro"/>
</dbReference>
<dbReference type="PROSITE" id="PS50885">
    <property type="entry name" value="HAMP"/>
    <property type="match status" value="1"/>
</dbReference>
<dbReference type="InterPro" id="IPR036890">
    <property type="entry name" value="HATPase_C_sf"/>
</dbReference>
<organism evidence="7 8">
    <name type="scientific">Candidatus Enterocloster excrementigallinarum</name>
    <dbReference type="NCBI Taxonomy" id="2838558"/>
    <lineage>
        <taxon>Bacteria</taxon>
        <taxon>Bacillati</taxon>
        <taxon>Bacillota</taxon>
        <taxon>Clostridia</taxon>
        <taxon>Lachnospirales</taxon>
        <taxon>Lachnospiraceae</taxon>
        <taxon>Enterocloster</taxon>
    </lineage>
</organism>
<keyword evidence="5" id="KW-0472">Membrane</keyword>
<comment type="caution">
    <text evidence="7">The sequence shown here is derived from an EMBL/GenBank/DDBJ whole genome shotgun (WGS) entry which is preliminary data.</text>
</comment>
<evidence type="ECO:0000256" key="5">
    <source>
        <dbReference type="SAM" id="Phobius"/>
    </source>
</evidence>
<dbReference type="Gene3D" id="6.10.340.10">
    <property type="match status" value="1"/>
</dbReference>
<dbReference type="SUPFAM" id="SSF55874">
    <property type="entry name" value="ATPase domain of HSP90 chaperone/DNA topoisomerase II/histidine kinase"/>
    <property type="match status" value="1"/>
</dbReference>
<evidence type="ECO:0000256" key="4">
    <source>
        <dbReference type="ARBA" id="ARBA00022777"/>
    </source>
</evidence>
<dbReference type="GO" id="GO:0016020">
    <property type="term" value="C:membrane"/>
    <property type="evidence" value="ECO:0007669"/>
    <property type="project" value="UniProtKB-SubCell"/>
</dbReference>
<feature type="domain" description="HAMP" evidence="6">
    <location>
        <begin position="319"/>
        <end position="371"/>
    </location>
</feature>
<evidence type="ECO:0000313" key="8">
    <source>
        <dbReference type="Proteomes" id="UP000823863"/>
    </source>
</evidence>
<dbReference type="Gene3D" id="3.30.565.10">
    <property type="entry name" value="Histidine kinase-like ATPase, C-terminal domain"/>
    <property type="match status" value="1"/>
</dbReference>
<evidence type="ECO:0000256" key="2">
    <source>
        <dbReference type="ARBA" id="ARBA00022553"/>
    </source>
</evidence>
<dbReference type="Pfam" id="PF02518">
    <property type="entry name" value="HATPase_c"/>
    <property type="match status" value="1"/>
</dbReference>
<dbReference type="EMBL" id="DWWB01000027">
    <property type="protein sequence ID" value="HJC66178.1"/>
    <property type="molecule type" value="Genomic_DNA"/>
</dbReference>
<evidence type="ECO:0000313" key="7">
    <source>
        <dbReference type="EMBL" id="HJC66178.1"/>
    </source>
</evidence>
<comment type="subcellular location">
    <subcellularLocation>
        <location evidence="1">Membrane</location>
    </subcellularLocation>
</comment>
<dbReference type="PANTHER" id="PTHR34220">
    <property type="entry name" value="SENSOR HISTIDINE KINASE YPDA"/>
    <property type="match status" value="1"/>
</dbReference>
<reference evidence="7" key="1">
    <citation type="journal article" date="2021" name="PeerJ">
        <title>Extensive microbial diversity within the chicken gut microbiome revealed by metagenomics and culture.</title>
        <authorList>
            <person name="Gilroy R."/>
            <person name="Ravi A."/>
            <person name="Getino M."/>
            <person name="Pursley I."/>
            <person name="Horton D.L."/>
            <person name="Alikhan N.F."/>
            <person name="Baker D."/>
            <person name="Gharbi K."/>
            <person name="Hall N."/>
            <person name="Watson M."/>
            <person name="Adriaenssens E.M."/>
            <person name="Foster-Nyarko E."/>
            <person name="Jarju S."/>
            <person name="Secka A."/>
            <person name="Antonio M."/>
            <person name="Oren A."/>
            <person name="Chaudhuri R.R."/>
            <person name="La Ragione R."/>
            <person name="Hildebrand F."/>
            <person name="Pallen M.J."/>
        </authorList>
    </citation>
    <scope>NUCLEOTIDE SEQUENCE</scope>
    <source>
        <strain evidence="7">CHK198-12963</strain>
    </source>
</reference>
<dbReference type="Proteomes" id="UP000823863">
    <property type="component" value="Unassembled WGS sequence"/>
</dbReference>
<dbReference type="InterPro" id="IPR003660">
    <property type="entry name" value="HAMP_dom"/>
</dbReference>
<accession>A0A9D2TEV0</accession>
<reference evidence="7" key="2">
    <citation type="submission" date="2021-04" db="EMBL/GenBank/DDBJ databases">
        <authorList>
            <person name="Gilroy R."/>
        </authorList>
    </citation>
    <scope>NUCLEOTIDE SEQUENCE</scope>
    <source>
        <strain evidence="7">CHK198-12963</strain>
    </source>
</reference>
<evidence type="ECO:0000256" key="1">
    <source>
        <dbReference type="ARBA" id="ARBA00004370"/>
    </source>
</evidence>
<keyword evidence="4 7" id="KW-0418">Kinase</keyword>
<name>A0A9D2TEV0_9FIRM</name>
<keyword evidence="5" id="KW-1133">Transmembrane helix</keyword>
<dbReference type="SMART" id="SM00387">
    <property type="entry name" value="HATPase_c"/>
    <property type="match status" value="1"/>
</dbReference>
<gene>
    <name evidence="7" type="ORF">H9931_05580</name>
</gene>
<proteinExistence type="predicted"/>
<feature type="transmembrane region" description="Helical" evidence="5">
    <location>
        <begin position="20"/>
        <end position="44"/>
    </location>
</feature>
<protein>
    <submittedName>
        <fullName evidence="7">Sensor histidine kinase</fullName>
    </submittedName>
</protein>
<feature type="transmembrane region" description="Helical" evidence="5">
    <location>
        <begin position="295"/>
        <end position="317"/>
    </location>
</feature>
<evidence type="ECO:0000256" key="3">
    <source>
        <dbReference type="ARBA" id="ARBA00022679"/>
    </source>
</evidence>
<dbReference type="InterPro" id="IPR003594">
    <property type="entry name" value="HATPase_dom"/>
</dbReference>